<evidence type="ECO:0000256" key="1">
    <source>
        <dbReference type="ARBA" id="ARBA00004251"/>
    </source>
</evidence>
<evidence type="ECO:0000259" key="11">
    <source>
        <dbReference type="PROSITE" id="PS50835"/>
    </source>
</evidence>
<evidence type="ECO:0000256" key="8">
    <source>
        <dbReference type="ARBA" id="ARBA00023170"/>
    </source>
</evidence>
<keyword evidence="2" id="KW-1003">Cell membrane</keyword>
<keyword evidence="7" id="KW-1015">Disulfide bond</keyword>
<dbReference type="Pfam" id="PF07686">
    <property type="entry name" value="V-set"/>
    <property type="match status" value="1"/>
</dbReference>
<dbReference type="PANTHER" id="PTHR25466">
    <property type="entry name" value="T-LYMPHOCYTE ACTIVATION ANTIGEN"/>
    <property type="match status" value="1"/>
</dbReference>
<dbReference type="SMART" id="SM00407">
    <property type="entry name" value="IGc1"/>
    <property type="match status" value="1"/>
</dbReference>
<feature type="domain" description="Ig-like" evidence="11">
    <location>
        <begin position="30"/>
        <end position="113"/>
    </location>
</feature>
<accession>A0AAQ6IMX9</accession>
<evidence type="ECO:0000256" key="7">
    <source>
        <dbReference type="ARBA" id="ARBA00023157"/>
    </source>
</evidence>
<dbReference type="InterPro" id="IPR003597">
    <property type="entry name" value="Ig_C1-set"/>
</dbReference>
<dbReference type="InterPro" id="IPR013783">
    <property type="entry name" value="Ig-like_fold"/>
</dbReference>
<dbReference type="SMART" id="SM00409">
    <property type="entry name" value="IG"/>
    <property type="match status" value="2"/>
</dbReference>
<dbReference type="InterPro" id="IPR051713">
    <property type="entry name" value="T-cell_Activation_Regulation"/>
</dbReference>
<evidence type="ECO:0000256" key="9">
    <source>
        <dbReference type="ARBA" id="ARBA00023180"/>
    </source>
</evidence>
<evidence type="ECO:0000256" key="10">
    <source>
        <dbReference type="ARBA" id="ARBA00023319"/>
    </source>
</evidence>
<dbReference type="InterPro" id="IPR013106">
    <property type="entry name" value="Ig_V-set"/>
</dbReference>
<protein>
    <recommendedName>
        <fullName evidence="11">Ig-like domain-containing protein</fullName>
    </recommendedName>
</protein>
<dbReference type="Pfam" id="PF07654">
    <property type="entry name" value="C1-set"/>
    <property type="match status" value="1"/>
</dbReference>
<dbReference type="Gene3D" id="2.60.40.10">
    <property type="entry name" value="Immunoglobulins"/>
    <property type="match status" value="2"/>
</dbReference>
<dbReference type="InterPro" id="IPR003599">
    <property type="entry name" value="Ig_sub"/>
</dbReference>
<dbReference type="SUPFAM" id="SSF48726">
    <property type="entry name" value="Immunoglobulin"/>
    <property type="match status" value="2"/>
</dbReference>
<keyword evidence="3" id="KW-0812">Transmembrane</keyword>
<sequence>VKGCDSESELWISICVSSADTTWDHSVLVGMDMTLRCLFDSQSKVLEWSALTVEWNVVDKHAKKSIVYTFEDGKAHKNKDSLVVDELGLLQSNASLQLRNVTLADEGMYTCRIITPALPPILHLEPLVSLPEKATVTEGEERTLQCDITGFYPEKLAVTWLIQNGSNMVLAGVSRFSRVCTEMAVHNHNGTFSTRSGITLHSSAVKDGKIQIMCQVEHRSYKQPYNRSVTLTVQGGISLFLIFQPLNSNQCPYNSYIYSILFFGSKPLYERHTNRNCNNTGGIGGSILNL</sequence>
<keyword evidence="5" id="KW-1133">Transmembrane helix</keyword>
<reference evidence="12 13" key="1">
    <citation type="submission" date="2021-04" db="EMBL/GenBank/DDBJ databases">
        <authorList>
            <consortium name="Wellcome Sanger Institute Data Sharing"/>
        </authorList>
    </citation>
    <scope>NUCLEOTIDE SEQUENCE [LARGE SCALE GENOMIC DNA]</scope>
</reference>
<evidence type="ECO:0000256" key="5">
    <source>
        <dbReference type="ARBA" id="ARBA00022989"/>
    </source>
</evidence>
<keyword evidence="6" id="KW-0472">Membrane</keyword>
<dbReference type="GeneTree" id="ENSGT00940000163348"/>
<keyword evidence="8" id="KW-0675">Receptor</keyword>
<keyword evidence="9" id="KW-0325">Glycoprotein</keyword>
<dbReference type="PROSITE" id="PS50835">
    <property type="entry name" value="IG_LIKE"/>
    <property type="match status" value="2"/>
</dbReference>
<comment type="subcellular location">
    <subcellularLocation>
        <location evidence="1">Cell membrane</location>
        <topology evidence="1">Single-pass type I membrane protein</topology>
    </subcellularLocation>
</comment>
<evidence type="ECO:0000256" key="3">
    <source>
        <dbReference type="ARBA" id="ARBA00022692"/>
    </source>
</evidence>
<dbReference type="GO" id="GO:0007166">
    <property type="term" value="P:cell surface receptor signaling pathway"/>
    <property type="evidence" value="ECO:0007669"/>
    <property type="project" value="TreeGrafter"/>
</dbReference>
<dbReference type="Ensembl" id="ENSATET00000074960.1">
    <property type="protein sequence ID" value="ENSATEP00000075097.1"/>
    <property type="gene ID" value="ENSATEG00000030244.1"/>
</dbReference>
<evidence type="ECO:0000256" key="6">
    <source>
        <dbReference type="ARBA" id="ARBA00023136"/>
    </source>
</evidence>
<keyword evidence="4" id="KW-0732">Signal</keyword>
<organism evidence="12 13">
    <name type="scientific">Anabas testudineus</name>
    <name type="common">Climbing perch</name>
    <name type="synonym">Anthias testudineus</name>
    <dbReference type="NCBI Taxonomy" id="64144"/>
    <lineage>
        <taxon>Eukaryota</taxon>
        <taxon>Metazoa</taxon>
        <taxon>Chordata</taxon>
        <taxon>Craniata</taxon>
        <taxon>Vertebrata</taxon>
        <taxon>Euteleostomi</taxon>
        <taxon>Actinopterygii</taxon>
        <taxon>Neopterygii</taxon>
        <taxon>Teleostei</taxon>
        <taxon>Neoteleostei</taxon>
        <taxon>Acanthomorphata</taxon>
        <taxon>Anabantaria</taxon>
        <taxon>Anabantiformes</taxon>
        <taxon>Anabantoidei</taxon>
        <taxon>Anabantidae</taxon>
        <taxon>Anabas</taxon>
    </lineage>
</organism>
<dbReference type="AlphaFoldDB" id="A0AAQ6IMX9"/>
<name>A0AAQ6IMX9_ANATE</name>
<dbReference type="CDD" id="cd00098">
    <property type="entry name" value="IgC1"/>
    <property type="match status" value="1"/>
</dbReference>
<reference evidence="12" key="2">
    <citation type="submission" date="2025-08" db="UniProtKB">
        <authorList>
            <consortium name="Ensembl"/>
        </authorList>
    </citation>
    <scope>IDENTIFICATION</scope>
</reference>
<dbReference type="InterPro" id="IPR007110">
    <property type="entry name" value="Ig-like_dom"/>
</dbReference>
<dbReference type="GO" id="GO:0006955">
    <property type="term" value="P:immune response"/>
    <property type="evidence" value="ECO:0007669"/>
    <property type="project" value="TreeGrafter"/>
</dbReference>
<proteinExistence type="predicted"/>
<evidence type="ECO:0000256" key="4">
    <source>
        <dbReference type="ARBA" id="ARBA00022729"/>
    </source>
</evidence>
<dbReference type="GO" id="GO:0071222">
    <property type="term" value="P:cellular response to lipopolysaccharide"/>
    <property type="evidence" value="ECO:0007669"/>
    <property type="project" value="TreeGrafter"/>
</dbReference>
<feature type="domain" description="Ig-like" evidence="11">
    <location>
        <begin position="119"/>
        <end position="230"/>
    </location>
</feature>
<evidence type="ECO:0000256" key="2">
    <source>
        <dbReference type="ARBA" id="ARBA00022475"/>
    </source>
</evidence>
<reference evidence="12" key="3">
    <citation type="submission" date="2025-09" db="UniProtKB">
        <authorList>
            <consortium name="Ensembl"/>
        </authorList>
    </citation>
    <scope>IDENTIFICATION</scope>
</reference>
<dbReference type="Proteomes" id="UP000265040">
    <property type="component" value="Chromosome 5"/>
</dbReference>
<dbReference type="GO" id="GO:0042102">
    <property type="term" value="P:positive regulation of T cell proliferation"/>
    <property type="evidence" value="ECO:0007669"/>
    <property type="project" value="TreeGrafter"/>
</dbReference>
<evidence type="ECO:0000313" key="13">
    <source>
        <dbReference type="Proteomes" id="UP000265040"/>
    </source>
</evidence>
<keyword evidence="13" id="KW-1185">Reference proteome</keyword>
<evidence type="ECO:0000313" key="12">
    <source>
        <dbReference type="Ensembl" id="ENSATEP00000075097.1"/>
    </source>
</evidence>
<dbReference type="GO" id="GO:0031295">
    <property type="term" value="P:T cell costimulation"/>
    <property type="evidence" value="ECO:0007669"/>
    <property type="project" value="TreeGrafter"/>
</dbReference>
<dbReference type="PANTHER" id="PTHR25466:SF14">
    <property type="entry name" value="BUTYROPHILIN SUBFAMILY 2 MEMBER A2-LIKE-RELATED"/>
    <property type="match status" value="1"/>
</dbReference>
<dbReference type="InterPro" id="IPR036179">
    <property type="entry name" value="Ig-like_dom_sf"/>
</dbReference>
<keyword evidence="10" id="KW-0393">Immunoglobulin domain</keyword>
<dbReference type="GO" id="GO:0042130">
    <property type="term" value="P:negative regulation of T cell proliferation"/>
    <property type="evidence" value="ECO:0007669"/>
    <property type="project" value="TreeGrafter"/>
</dbReference>
<dbReference type="GO" id="GO:0009897">
    <property type="term" value="C:external side of plasma membrane"/>
    <property type="evidence" value="ECO:0007669"/>
    <property type="project" value="TreeGrafter"/>
</dbReference>